<protein>
    <recommendedName>
        <fullName evidence="4">HTH araC/xylS-type domain-containing protein</fullName>
    </recommendedName>
</protein>
<accession>A0A2K9LQ90</accession>
<dbReference type="PANTHER" id="PTHR47894:SF1">
    <property type="entry name" value="HTH-TYPE TRANSCRIPTIONAL REGULATOR VQSM"/>
    <property type="match status" value="1"/>
</dbReference>
<sequence>MKERMVPAAIIPAIMDLAIKNRLNIESILTRADVGLAVERDSGTYVSISQQLRIFNAAYDVMDNPAFGLLLGESIQYHSLDLVGQLIATSQNVQEALDELFQFKDLITPFTTFSLEIKGQDAVLVYSVDSTMVRENLPVHHDVVASSVVSIANAIIAEGVRLKRVCFIHDKPEYLDHYHRIFGDCVEFGSVRNEVVFDRAQLQEPLLTSYPDYHDGVKTLAKEKLRSIESRESLAAKVNYYIARNIGVASTSLEDVASHFNVTPRTMQRKLKQENTSFVAIRDACRHDRALRDLADPSIDVDALAELLGFSDTSNFYHAFKRWQGVSPGAYRKQALAERGLN</sequence>
<evidence type="ECO:0000256" key="1">
    <source>
        <dbReference type="ARBA" id="ARBA00023015"/>
    </source>
</evidence>
<evidence type="ECO:0000313" key="5">
    <source>
        <dbReference type="EMBL" id="AUM14519.1"/>
    </source>
</evidence>
<dbReference type="PANTHER" id="PTHR47894">
    <property type="entry name" value="HTH-TYPE TRANSCRIPTIONAL REGULATOR GADX"/>
    <property type="match status" value="1"/>
</dbReference>
<dbReference type="Pfam" id="PF12833">
    <property type="entry name" value="HTH_18"/>
    <property type="match status" value="1"/>
</dbReference>
<dbReference type="InterPro" id="IPR032687">
    <property type="entry name" value="AraC-type_N"/>
</dbReference>
<organism evidence="5 6">
    <name type="scientific">Ketobacter alkanivorans</name>
    <dbReference type="NCBI Taxonomy" id="1917421"/>
    <lineage>
        <taxon>Bacteria</taxon>
        <taxon>Pseudomonadati</taxon>
        <taxon>Pseudomonadota</taxon>
        <taxon>Gammaproteobacteria</taxon>
        <taxon>Pseudomonadales</taxon>
        <taxon>Ketobacteraceae</taxon>
        <taxon>Ketobacter</taxon>
    </lineage>
</organism>
<dbReference type="Proteomes" id="UP000235116">
    <property type="component" value="Chromosome"/>
</dbReference>
<reference evidence="6" key="1">
    <citation type="submission" date="2017-08" db="EMBL/GenBank/DDBJ databases">
        <title>Direct submision.</title>
        <authorList>
            <person name="Kim S.-J."/>
            <person name="Rhee S.-K."/>
        </authorList>
    </citation>
    <scope>NUCLEOTIDE SEQUENCE [LARGE SCALE GENOMIC DNA]</scope>
    <source>
        <strain evidence="6">GI5</strain>
    </source>
</reference>
<evidence type="ECO:0000313" key="6">
    <source>
        <dbReference type="Proteomes" id="UP000235116"/>
    </source>
</evidence>
<dbReference type="EMBL" id="CP022684">
    <property type="protein sequence ID" value="AUM14519.1"/>
    <property type="molecule type" value="Genomic_DNA"/>
</dbReference>
<dbReference type="InterPro" id="IPR018060">
    <property type="entry name" value="HTH_AraC"/>
</dbReference>
<name>A0A2K9LQ90_9GAMM</name>
<proteinExistence type="predicted"/>
<dbReference type="Gene3D" id="1.10.10.60">
    <property type="entry name" value="Homeodomain-like"/>
    <property type="match status" value="1"/>
</dbReference>
<keyword evidence="6" id="KW-1185">Reference proteome</keyword>
<keyword evidence="3" id="KW-0804">Transcription</keyword>
<dbReference type="PROSITE" id="PS01124">
    <property type="entry name" value="HTH_ARAC_FAMILY_2"/>
    <property type="match status" value="1"/>
</dbReference>
<feature type="domain" description="HTH araC/xylS-type" evidence="4">
    <location>
        <begin position="236"/>
        <end position="334"/>
    </location>
</feature>
<dbReference type="SUPFAM" id="SSF46689">
    <property type="entry name" value="Homeodomain-like"/>
    <property type="match status" value="1"/>
</dbReference>
<evidence type="ECO:0000256" key="2">
    <source>
        <dbReference type="ARBA" id="ARBA00023125"/>
    </source>
</evidence>
<dbReference type="OrthoDB" id="5722175at2"/>
<dbReference type="GO" id="GO:0003700">
    <property type="term" value="F:DNA-binding transcription factor activity"/>
    <property type="evidence" value="ECO:0007669"/>
    <property type="project" value="InterPro"/>
</dbReference>
<gene>
    <name evidence="5" type="ORF">Kalk_19720</name>
</gene>
<dbReference type="AlphaFoldDB" id="A0A2K9LQ90"/>
<dbReference type="GO" id="GO:0000976">
    <property type="term" value="F:transcription cis-regulatory region binding"/>
    <property type="evidence" value="ECO:0007669"/>
    <property type="project" value="TreeGrafter"/>
</dbReference>
<dbReference type="Pfam" id="PF12625">
    <property type="entry name" value="Arabinose_bd"/>
    <property type="match status" value="1"/>
</dbReference>
<keyword evidence="2" id="KW-0238">DNA-binding</keyword>
<dbReference type="GO" id="GO:0005829">
    <property type="term" value="C:cytosol"/>
    <property type="evidence" value="ECO:0007669"/>
    <property type="project" value="TreeGrafter"/>
</dbReference>
<dbReference type="InterPro" id="IPR009057">
    <property type="entry name" value="Homeodomain-like_sf"/>
</dbReference>
<evidence type="ECO:0000256" key="3">
    <source>
        <dbReference type="ARBA" id="ARBA00023163"/>
    </source>
</evidence>
<dbReference type="SMART" id="SM00342">
    <property type="entry name" value="HTH_ARAC"/>
    <property type="match status" value="1"/>
</dbReference>
<keyword evidence="1" id="KW-0805">Transcription regulation</keyword>
<dbReference type="RefSeq" id="WP_101895892.1">
    <property type="nucleotide sequence ID" value="NZ_CP022684.1"/>
</dbReference>
<evidence type="ECO:0000259" key="4">
    <source>
        <dbReference type="PROSITE" id="PS01124"/>
    </source>
</evidence>
<dbReference type="KEGG" id="kak:Kalk_19720"/>